<name>A0A1J4JM50_9EUKA</name>
<dbReference type="EMBL" id="MLAK01000988">
    <property type="protein sequence ID" value="OHS99769.1"/>
    <property type="molecule type" value="Genomic_DNA"/>
</dbReference>
<dbReference type="RefSeq" id="XP_068352906.1">
    <property type="nucleotide sequence ID" value="XM_068509247.1"/>
</dbReference>
<reference evidence="1" key="1">
    <citation type="submission" date="2016-10" db="EMBL/GenBank/DDBJ databases">
        <authorList>
            <person name="Benchimol M."/>
            <person name="Almeida L.G."/>
            <person name="Vasconcelos A.T."/>
            <person name="Perreira-Neves A."/>
            <person name="Rosa I.A."/>
            <person name="Tasca T."/>
            <person name="Bogo M.R."/>
            <person name="de Souza W."/>
        </authorList>
    </citation>
    <scope>NUCLEOTIDE SEQUENCE [LARGE SCALE GENOMIC DNA]</scope>
    <source>
        <strain evidence="1">K</strain>
    </source>
</reference>
<gene>
    <name evidence="1" type="ORF">TRFO_33735</name>
</gene>
<protein>
    <recommendedName>
        <fullName evidence="3">BAR domain-containing protein</fullName>
    </recommendedName>
</protein>
<dbReference type="AlphaFoldDB" id="A0A1J4JM50"/>
<evidence type="ECO:0008006" key="3">
    <source>
        <dbReference type="Google" id="ProtNLM"/>
    </source>
</evidence>
<sequence>MKSLWNKAKKEFVIGVDTAKGIFGVKNVTHDADVQEKVEVLNQMEENVNMLLKSFRMYLSSTAKLISSSSSALDTLTSSLQPSDGDFYRNGMQVNDLLQKYTQINDEMAKNQVSNNCITPLVEFKQHIKSLRLILDKAKKNKILFQHAAKSPEEQEKRQTKMDRYQTAFCRGVEILQQKQAAVYSGVFTAHQYDLLSLISDVKTRLPNQIVEFTSTNISEQLPPLEGTLEVSG</sequence>
<dbReference type="Gene3D" id="1.20.1270.60">
    <property type="entry name" value="Arfaptin homology (AH) domain/BAR domain"/>
    <property type="match status" value="1"/>
</dbReference>
<keyword evidence="2" id="KW-1185">Reference proteome</keyword>
<dbReference type="SUPFAM" id="SSF103657">
    <property type="entry name" value="BAR/IMD domain-like"/>
    <property type="match status" value="1"/>
</dbReference>
<dbReference type="VEuPathDB" id="TrichDB:TRFO_33735"/>
<proteinExistence type="predicted"/>
<evidence type="ECO:0000313" key="2">
    <source>
        <dbReference type="Proteomes" id="UP000179807"/>
    </source>
</evidence>
<accession>A0A1J4JM50</accession>
<dbReference type="Proteomes" id="UP000179807">
    <property type="component" value="Unassembled WGS sequence"/>
</dbReference>
<organism evidence="1 2">
    <name type="scientific">Tritrichomonas foetus</name>
    <dbReference type="NCBI Taxonomy" id="1144522"/>
    <lineage>
        <taxon>Eukaryota</taxon>
        <taxon>Metamonada</taxon>
        <taxon>Parabasalia</taxon>
        <taxon>Tritrichomonadida</taxon>
        <taxon>Tritrichomonadidae</taxon>
        <taxon>Tritrichomonas</taxon>
    </lineage>
</organism>
<dbReference type="GeneID" id="94843951"/>
<evidence type="ECO:0000313" key="1">
    <source>
        <dbReference type="EMBL" id="OHS99769.1"/>
    </source>
</evidence>
<dbReference type="InterPro" id="IPR027267">
    <property type="entry name" value="AH/BAR_dom_sf"/>
</dbReference>
<comment type="caution">
    <text evidence="1">The sequence shown here is derived from an EMBL/GenBank/DDBJ whole genome shotgun (WGS) entry which is preliminary data.</text>
</comment>